<sequence length="104" mass="11956">MNLLYFKKQLNTFLTNTGISKNALAKTVNISQSQISNWSNYGLKRWTKNSKRLDDYIKKYNQDKLPIPIEIEQSLRHILAKNTEGEAEILSILEAINSLTDGKQ</sequence>
<dbReference type="Gene3D" id="1.10.260.40">
    <property type="entry name" value="lambda repressor-like DNA-binding domains"/>
    <property type="match status" value="1"/>
</dbReference>
<evidence type="ECO:0000313" key="1">
    <source>
        <dbReference type="EMBL" id="CAB5507946.1"/>
    </source>
</evidence>
<comment type="caution">
    <text evidence="1">The sequence shown here is derived from an EMBL/GenBank/DDBJ whole genome shotgun (WGS) entry which is preliminary data.</text>
</comment>
<dbReference type="SUPFAM" id="SSF47413">
    <property type="entry name" value="lambda repressor-like DNA-binding domains"/>
    <property type="match status" value="1"/>
</dbReference>
<accession>A0ABM8MAY8</accession>
<proteinExistence type="predicted"/>
<gene>
    <name evidence="1" type="ORF">AZO1586I_2221</name>
</gene>
<dbReference type="Proteomes" id="UP000626656">
    <property type="component" value="Unassembled WGS sequence"/>
</dbReference>
<evidence type="ECO:0000313" key="2">
    <source>
        <dbReference type="Proteomes" id="UP000626656"/>
    </source>
</evidence>
<dbReference type="InterPro" id="IPR010982">
    <property type="entry name" value="Lambda_DNA-bd_dom_sf"/>
</dbReference>
<dbReference type="RefSeq" id="WP_202784658.1">
    <property type="nucleotide sequence ID" value="NZ_CAHJWF010000497.1"/>
</dbReference>
<reference evidence="1 2" key="1">
    <citation type="submission" date="2020-05" db="EMBL/GenBank/DDBJ databases">
        <authorList>
            <person name="Petersen J."/>
            <person name="Sayavedra L."/>
        </authorList>
    </citation>
    <scope>NUCLEOTIDE SEQUENCE [LARGE SCALE GENOMIC DNA]</scope>
    <source>
        <strain evidence="1">B azoricus SOX ET2 1586I</strain>
    </source>
</reference>
<name>A0ABM8MAY8_9GAMM</name>
<evidence type="ECO:0008006" key="3">
    <source>
        <dbReference type="Google" id="ProtNLM"/>
    </source>
</evidence>
<dbReference type="EMBL" id="CAHJWF010000497">
    <property type="protein sequence ID" value="CAB5507946.1"/>
    <property type="molecule type" value="Genomic_DNA"/>
</dbReference>
<protein>
    <recommendedName>
        <fullName evidence="3">HTH cro/C1-type domain-containing protein</fullName>
    </recommendedName>
</protein>
<keyword evidence="2" id="KW-1185">Reference proteome</keyword>
<organism evidence="1 2">
    <name type="scientific">Bathymodiolus thermophilus thioautotrophic gill symbiont</name>
    <dbReference type="NCBI Taxonomy" id="2360"/>
    <lineage>
        <taxon>Bacteria</taxon>
        <taxon>Pseudomonadati</taxon>
        <taxon>Pseudomonadota</taxon>
        <taxon>Gammaproteobacteria</taxon>
        <taxon>sulfur-oxidizing symbionts</taxon>
    </lineage>
</organism>